<evidence type="ECO:0000313" key="3">
    <source>
        <dbReference type="Proteomes" id="UP001164929"/>
    </source>
</evidence>
<keyword evidence="3" id="KW-1185">Reference proteome</keyword>
<protein>
    <submittedName>
        <fullName evidence="2">Uncharacterized protein</fullName>
    </submittedName>
</protein>
<dbReference type="Proteomes" id="UP001164929">
    <property type="component" value="Chromosome 3"/>
</dbReference>
<comment type="caution">
    <text evidence="2">The sequence shown here is derived from an EMBL/GenBank/DDBJ whole genome shotgun (WGS) entry which is preliminary data.</text>
</comment>
<name>A0AAD6R6A6_9ROSI</name>
<feature type="transmembrane region" description="Helical" evidence="1">
    <location>
        <begin position="33"/>
        <end position="51"/>
    </location>
</feature>
<accession>A0AAD6R6A6</accession>
<evidence type="ECO:0000313" key="2">
    <source>
        <dbReference type="EMBL" id="KAJ7002957.1"/>
    </source>
</evidence>
<evidence type="ECO:0000256" key="1">
    <source>
        <dbReference type="SAM" id="Phobius"/>
    </source>
</evidence>
<proteinExistence type="predicted"/>
<keyword evidence="1" id="KW-0472">Membrane</keyword>
<reference evidence="2" key="1">
    <citation type="journal article" date="2023" name="Mol. Ecol. Resour.">
        <title>Chromosome-level genome assembly of a triploid poplar Populus alba 'Berolinensis'.</title>
        <authorList>
            <person name="Chen S."/>
            <person name="Yu Y."/>
            <person name="Wang X."/>
            <person name="Wang S."/>
            <person name="Zhang T."/>
            <person name="Zhou Y."/>
            <person name="He R."/>
            <person name="Meng N."/>
            <person name="Wang Y."/>
            <person name="Liu W."/>
            <person name="Liu Z."/>
            <person name="Liu J."/>
            <person name="Guo Q."/>
            <person name="Huang H."/>
            <person name="Sederoff R.R."/>
            <person name="Wang G."/>
            <person name="Qu G."/>
            <person name="Chen S."/>
        </authorList>
    </citation>
    <scope>NUCLEOTIDE SEQUENCE</scope>
    <source>
        <strain evidence="2">SC-2020</strain>
    </source>
</reference>
<keyword evidence="1" id="KW-0812">Transmembrane</keyword>
<keyword evidence="1" id="KW-1133">Transmembrane helix</keyword>
<dbReference type="EMBL" id="JAQIZT010000003">
    <property type="protein sequence ID" value="KAJ7002957.1"/>
    <property type="molecule type" value="Genomic_DNA"/>
</dbReference>
<dbReference type="AlphaFoldDB" id="A0AAD6R6A6"/>
<sequence length="72" mass="7898">MVNVTLSGSHLFSSISFRITFPSSTLPALQNPSITGLYINGFGIILLFFICSRKSRASLSLFSLQRALMRTA</sequence>
<organism evidence="2 3">
    <name type="scientific">Populus alba x Populus x berolinensis</name>
    <dbReference type="NCBI Taxonomy" id="444605"/>
    <lineage>
        <taxon>Eukaryota</taxon>
        <taxon>Viridiplantae</taxon>
        <taxon>Streptophyta</taxon>
        <taxon>Embryophyta</taxon>
        <taxon>Tracheophyta</taxon>
        <taxon>Spermatophyta</taxon>
        <taxon>Magnoliopsida</taxon>
        <taxon>eudicotyledons</taxon>
        <taxon>Gunneridae</taxon>
        <taxon>Pentapetalae</taxon>
        <taxon>rosids</taxon>
        <taxon>fabids</taxon>
        <taxon>Malpighiales</taxon>
        <taxon>Salicaceae</taxon>
        <taxon>Saliceae</taxon>
        <taxon>Populus</taxon>
    </lineage>
</organism>
<gene>
    <name evidence="2" type="ORF">NC653_008245</name>
</gene>